<dbReference type="InterPro" id="IPR052778">
    <property type="entry name" value="Centrosome-WD_assoc"/>
</dbReference>
<dbReference type="PANTHER" id="PTHR16220:SF0">
    <property type="entry name" value="WD REPEAT-CONTAINING PROTEIN WRAP73"/>
    <property type="match status" value="1"/>
</dbReference>
<dbReference type="AlphaFoldDB" id="S4RMX0"/>
<dbReference type="PANTHER" id="PTHR16220">
    <property type="entry name" value="WD REPEAT PROTEIN 8-RELATED"/>
    <property type="match status" value="1"/>
</dbReference>
<reference evidence="1" key="1">
    <citation type="submission" date="2025-08" db="UniProtKB">
        <authorList>
            <consortium name="Ensembl"/>
        </authorList>
    </citation>
    <scope>IDENTIFICATION</scope>
</reference>
<dbReference type="GO" id="GO:1990811">
    <property type="term" value="C:MWP complex"/>
    <property type="evidence" value="ECO:0007669"/>
    <property type="project" value="TreeGrafter"/>
</dbReference>
<dbReference type="Gene3D" id="2.130.10.10">
    <property type="entry name" value="YVTN repeat-like/Quinoprotein amine dehydrogenase"/>
    <property type="match status" value="1"/>
</dbReference>
<dbReference type="SUPFAM" id="SSF50960">
    <property type="entry name" value="TolB, C-terminal domain"/>
    <property type="match status" value="1"/>
</dbReference>
<dbReference type="OMA" id="IYRTDNW"/>
<proteinExistence type="predicted"/>
<sequence length="150" mass="17034">ATCVGYRVVVRDAHTLQVAQLHSCLDCVSHIEWCPDSRFLLCAIYPRGLVQVFSMEHPDWRCKVDEGSAGLVASRWSPDGRHILNTSDFQLRITVWSLSSKAVSYIRYPKACAQVCTFTRDGRFMALAERRDGTDCVSIFSCSDWQLRQV</sequence>
<evidence type="ECO:0008006" key="2">
    <source>
        <dbReference type="Google" id="ProtNLM"/>
    </source>
</evidence>
<dbReference type="STRING" id="7757.ENSPMAP00000006556"/>
<dbReference type="InterPro" id="IPR015943">
    <property type="entry name" value="WD40/YVTN_repeat-like_dom_sf"/>
</dbReference>
<dbReference type="Ensembl" id="ENSPMAT00000006585.1">
    <property type="protein sequence ID" value="ENSPMAP00000006556.1"/>
    <property type="gene ID" value="ENSPMAG00000005945.1"/>
</dbReference>
<reference evidence="1" key="2">
    <citation type="submission" date="2025-09" db="UniProtKB">
        <authorList>
            <consortium name="Ensembl"/>
        </authorList>
    </citation>
    <scope>IDENTIFICATION</scope>
</reference>
<organism evidence="1">
    <name type="scientific">Petromyzon marinus</name>
    <name type="common">Sea lamprey</name>
    <dbReference type="NCBI Taxonomy" id="7757"/>
    <lineage>
        <taxon>Eukaryota</taxon>
        <taxon>Metazoa</taxon>
        <taxon>Chordata</taxon>
        <taxon>Craniata</taxon>
        <taxon>Vertebrata</taxon>
        <taxon>Cyclostomata</taxon>
        <taxon>Hyperoartia</taxon>
        <taxon>Petromyzontiformes</taxon>
        <taxon>Petromyzontidae</taxon>
        <taxon>Petromyzon</taxon>
    </lineage>
</organism>
<name>S4RMX0_PETMA</name>
<dbReference type="GeneTree" id="ENSGT00390000003623"/>
<dbReference type="GO" id="GO:0005815">
    <property type="term" value="C:microtubule organizing center"/>
    <property type="evidence" value="ECO:0007669"/>
    <property type="project" value="TreeGrafter"/>
</dbReference>
<evidence type="ECO:0000313" key="1">
    <source>
        <dbReference type="Ensembl" id="ENSPMAP00000006556.1"/>
    </source>
</evidence>
<protein>
    <recommendedName>
        <fullName evidence="2">Anaphase-promoting complex subunit 4 WD40 domain-containing protein</fullName>
    </recommendedName>
</protein>
<dbReference type="HOGENOM" id="CLU_129054_0_0_1"/>
<accession>S4RMX0</accession>